<feature type="compositionally biased region" description="Basic residues" evidence="4">
    <location>
        <begin position="797"/>
        <end position="811"/>
    </location>
</feature>
<organism evidence="6 7">
    <name type="scientific">Lyophyllum shimeji</name>
    <name type="common">Hon-shimeji</name>
    <name type="synonym">Tricholoma shimeji</name>
    <dbReference type="NCBI Taxonomy" id="47721"/>
    <lineage>
        <taxon>Eukaryota</taxon>
        <taxon>Fungi</taxon>
        <taxon>Dikarya</taxon>
        <taxon>Basidiomycota</taxon>
        <taxon>Agaricomycotina</taxon>
        <taxon>Agaricomycetes</taxon>
        <taxon>Agaricomycetidae</taxon>
        <taxon>Agaricales</taxon>
        <taxon>Tricholomatineae</taxon>
        <taxon>Lyophyllaceae</taxon>
        <taxon>Lyophyllum</taxon>
    </lineage>
</organism>
<dbReference type="PANTHER" id="PTHR43712:SF2">
    <property type="entry name" value="O-METHYLTRANSFERASE CICE"/>
    <property type="match status" value="1"/>
</dbReference>
<feature type="compositionally biased region" description="Polar residues" evidence="4">
    <location>
        <begin position="835"/>
        <end position="864"/>
    </location>
</feature>
<evidence type="ECO:0000313" key="6">
    <source>
        <dbReference type="EMBL" id="GLB41210.1"/>
    </source>
</evidence>
<dbReference type="Pfam" id="PF00891">
    <property type="entry name" value="Methyltransf_2"/>
    <property type="match status" value="1"/>
</dbReference>
<evidence type="ECO:0000313" key="7">
    <source>
        <dbReference type="Proteomes" id="UP001063166"/>
    </source>
</evidence>
<feature type="region of interest" description="Disordered" evidence="4">
    <location>
        <begin position="24"/>
        <end position="78"/>
    </location>
</feature>
<feature type="region of interest" description="Disordered" evidence="4">
    <location>
        <begin position="946"/>
        <end position="987"/>
    </location>
</feature>
<evidence type="ECO:0000256" key="3">
    <source>
        <dbReference type="ARBA" id="ARBA00022691"/>
    </source>
</evidence>
<proteinExistence type="predicted"/>
<dbReference type="Gene3D" id="1.10.10.10">
    <property type="entry name" value="Winged helix-like DNA-binding domain superfamily/Winged helix DNA-binding domain"/>
    <property type="match status" value="1"/>
</dbReference>
<dbReference type="SUPFAM" id="SSF46785">
    <property type="entry name" value="Winged helix' DNA-binding domain"/>
    <property type="match status" value="1"/>
</dbReference>
<evidence type="ECO:0000256" key="1">
    <source>
        <dbReference type="ARBA" id="ARBA00022603"/>
    </source>
</evidence>
<dbReference type="InterPro" id="IPR036390">
    <property type="entry name" value="WH_DNA-bd_sf"/>
</dbReference>
<dbReference type="OrthoDB" id="2410195at2759"/>
<dbReference type="PANTHER" id="PTHR43712">
    <property type="entry name" value="PUTATIVE (AFU_ORTHOLOGUE AFUA_4G14580)-RELATED"/>
    <property type="match status" value="1"/>
</dbReference>
<feature type="compositionally biased region" description="Low complexity" evidence="4">
    <location>
        <begin position="375"/>
        <end position="388"/>
    </location>
</feature>
<keyword evidence="7" id="KW-1185">Reference proteome</keyword>
<sequence length="987" mass="104440">MTLAVLRALHAIIGDALDDIQRVYTGEQDDQARGTPSENSSDGAHTSYASPPPSPSTPGPPLDFPSLDTPYDPNDPAEQLTAHPAVVHAINRIIAAAGQMAITVQPPFYALCDASMGYHLPSCLRLLEASHTVEILREAGPDGLHVELISERNGVDSGKLAHVLRLLATHHFLRERSPNVFTINRISSLIGSGKTFEELKRWEREGRPEMKYRDTNGISAFVGMCTDELFKSSAYLTEAFLLAREDPPRPPFEHAFRTNAGFFAWLEGEGRADGIDGGGGGTALERAAGKGRDGEEKDEKLDGGRDVGNWNQFRLERFGTAMSGSVSWEAPGAVFSGFDWRSLPRGSIIVDVGGGIGSTSMLLANAFSRPGSNTASPLASPVLSSPGSRGDRGPADVADEDMGFKFIIQDRPVVVEMGEKAWRAKCPEFLSSGTAQFQVHDFFTEQPIKNAAVFFLRVILHDWPDAQARQILLRLREAATPETKLVLGDFVLPLACVDVDAAGESDTGAGVLEGVEGAESTLASAPLLANLGKSSANAYWMDLTMQVTFNSQERTLRETAALALSAGWKVVKVTHAPGSLFGHIVAVPVPIPMQRRARAGSGSTFFDVSAASKAGAKAGQPVDEGSRRGKAEMDVMERARSRCGTPTFGSRTELPSFQEARARFGGGIMRSGLMVKPSKPLVATRPGILKQPAVITPAASVPPGKKKKKPSPLSFPPPDASSPPPVSPQPLASPRVLASSRLSQPSSPIARRMSQAQSRLTPSQEKSLSPLPPIPKSPAPPSPLSPRHPHPAPSRTLARRASHAHLTHHASSHSVPVTIPPTPSLQPEYAPASPRQKTLSRTKSLAQLYQAARPQSGQSSSIPVRQSHEALPPHPQSPIPAASTPRRTTIARRSSYAQLPQTSLRTRSGSIIGPSINGAGIGGAISMASLLEGARGADGAGKALNFGGAVPRGEAEPKSKSNPGGSVLAAAARIEGGGGVLSRPTSP</sequence>
<feature type="compositionally biased region" description="Basic and acidic residues" evidence="4">
    <location>
        <begin position="287"/>
        <end position="305"/>
    </location>
</feature>
<feature type="region of interest" description="Disordered" evidence="4">
    <location>
        <begin position="274"/>
        <end position="305"/>
    </location>
</feature>
<dbReference type="SUPFAM" id="SSF53335">
    <property type="entry name" value="S-adenosyl-L-methionine-dependent methyltransferases"/>
    <property type="match status" value="1"/>
</dbReference>
<dbReference type="InterPro" id="IPR029063">
    <property type="entry name" value="SAM-dependent_MTases_sf"/>
</dbReference>
<gene>
    <name evidence="6" type="ORF">LshimejAT787_0904250</name>
</gene>
<feature type="region of interest" description="Disordered" evidence="4">
    <location>
        <begin position="373"/>
        <end position="395"/>
    </location>
</feature>
<reference evidence="6" key="1">
    <citation type="submission" date="2022-07" db="EMBL/GenBank/DDBJ databases">
        <title>The genome of Lyophyllum shimeji provides insight into the initial evolution of ectomycorrhizal fungal genome.</title>
        <authorList>
            <person name="Kobayashi Y."/>
            <person name="Shibata T."/>
            <person name="Hirakawa H."/>
            <person name="Shigenobu S."/>
            <person name="Nishiyama T."/>
            <person name="Yamada A."/>
            <person name="Hasebe M."/>
            <person name="Kawaguchi M."/>
        </authorList>
    </citation>
    <scope>NUCLEOTIDE SEQUENCE</scope>
    <source>
        <strain evidence="6">AT787</strain>
    </source>
</reference>
<feature type="domain" description="O-methyltransferase C-terminal" evidence="5">
    <location>
        <begin position="405"/>
        <end position="493"/>
    </location>
</feature>
<keyword evidence="2" id="KW-0808">Transferase</keyword>
<evidence type="ECO:0000256" key="2">
    <source>
        <dbReference type="ARBA" id="ARBA00022679"/>
    </source>
</evidence>
<dbReference type="InterPro" id="IPR016461">
    <property type="entry name" value="COMT-like"/>
</dbReference>
<dbReference type="EMBL" id="BRPK01000009">
    <property type="protein sequence ID" value="GLB41210.1"/>
    <property type="molecule type" value="Genomic_DNA"/>
</dbReference>
<feature type="compositionally biased region" description="Pro residues" evidence="4">
    <location>
        <begin position="770"/>
        <end position="786"/>
    </location>
</feature>
<dbReference type="AlphaFoldDB" id="A0A9P3PSH0"/>
<evidence type="ECO:0000259" key="5">
    <source>
        <dbReference type="Pfam" id="PF00891"/>
    </source>
</evidence>
<keyword evidence="1" id="KW-0489">Methyltransferase</keyword>
<keyword evidence="3" id="KW-0949">S-adenosyl-L-methionine</keyword>
<dbReference type="InterPro" id="IPR036388">
    <property type="entry name" value="WH-like_DNA-bd_sf"/>
</dbReference>
<dbReference type="Proteomes" id="UP001063166">
    <property type="component" value="Unassembled WGS sequence"/>
</dbReference>
<feature type="compositionally biased region" description="Polar residues" evidence="4">
    <location>
        <begin position="34"/>
        <end position="44"/>
    </location>
</feature>
<feature type="compositionally biased region" description="Polar residues" evidence="4">
    <location>
        <begin position="754"/>
        <end position="765"/>
    </location>
</feature>
<protein>
    <submittedName>
        <fullName evidence="6">O-methyltransferase</fullName>
    </submittedName>
</protein>
<dbReference type="Gene3D" id="3.40.50.150">
    <property type="entry name" value="Vaccinia Virus protein VP39"/>
    <property type="match status" value="1"/>
</dbReference>
<accession>A0A9P3PSH0</accession>
<feature type="compositionally biased region" description="Polar residues" evidence="4">
    <location>
        <begin position="885"/>
        <end position="907"/>
    </location>
</feature>
<dbReference type="InterPro" id="IPR001077">
    <property type="entry name" value="COMT_C"/>
</dbReference>
<comment type="caution">
    <text evidence="6">The sequence shown here is derived from an EMBL/GenBank/DDBJ whole genome shotgun (WGS) entry which is preliminary data.</text>
</comment>
<feature type="compositionally biased region" description="Pro residues" evidence="4">
    <location>
        <begin position="713"/>
        <end position="728"/>
    </location>
</feature>
<evidence type="ECO:0000256" key="4">
    <source>
        <dbReference type="SAM" id="MobiDB-lite"/>
    </source>
</evidence>
<dbReference type="PROSITE" id="PS51683">
    <property type="entry name" value="SAM_OMT_II"/>
    <property type="match status" value="1"/>
</dbReference>
<dbReference type="GO" id="GO:0008171">
    <property type="term" value="F:O-methyltransferase activity"/>
    <property type="evidence" value="ECO:0007669"/>
    <property type="project" value="InterPro"/>
</dbReference>
<name>A0A9P3PSH0_LYOSH</name>
<dbReference type="GO" id="GO:0032259">
    <property type="term" value="P:methylation"/>
    <property type="evidence" value="ECO:0007669"/>
    <property type="project" value="UniProtKB-KW"/>
</dbReference>
<feature type="compositionally biased region" description="Pro residues" evidence="4">
    <location>
        <begin position="50"/>
        <end position="63"/>
    </location>
</feature>
<feature type="region of interest" description="Disordered" evidence="4">
    <location>
        <begin position="694"/>
        <end position="912"/>
    </location>
</feature>